<comment type="caution">
    <text evidence="2">The sequence shown here is derived from an EMBL/GenBank/DDBJ whole genome shotgun (WGS) entry which is preliminary data.</text>
</comment>
<dbReference type="AlphaFoldDB" id="A0A6M2BSQ7"/>
<sequence length="250" mass="29102">MNETDRQIELFREDYTLTERVSAKARNIRIEVRPDRSVSLIYPRWVARAEAVAFFRTREAWVRSKLLELALQSSAHPAPARLRWDGSDRLLLRGRELPLRLEAARLRRAAVRFETDRVVVLAAPADGQTAKLDVALRQALIHKARLDARTHLDAAAAPLGVVYRELRINDPQTQWGSCNPGAVICLSWRLVMAPVEVFRYVAVHELCHLMHMDHSSRFWALVERQMPDFEQHKRWLRDRGHQLHGWLMRD</sequence>
<reference evidence="2 3" key="1">
    <citation type="journal article" date="2014" name="Int. J. Syst. Evol. Microbiol.">
        <title>Solimonas terrae sp. nov., isolated from soil.</title>
        <authorList>
            <person name="Kim S.J."/>
            <person name="Moon J.Y."/>
            <person name="Weon H.Y."/>
            <person name="Ahn J.H."/>
            <person name="Chen W.M."/>
            <person name="Kwon S.W."/>
        </authorList>
    </citation>
    <scope>NUCLEOTIDE SEQUENCE [LARGE SCALE GENOMIC DNA]</scope>
    <source>
        <strain evidence="2 3">KIS83-12</strain>
    </source>
</reference>
<evidence type="ECO:0000259" key="1">
    <source>
        <dbReference type="Pfam" id="PF01863"/>
    </source>
</evidence>
<organism evidence="2 3">
    <name type="scientific">Solimonas terrae</name>
    <dbReference type="NCBI Taxonomy" id="1396819"/>
    <lineage>
        <taxon>Bacteria</taxon>
        <taxon>Pseudomonadati</taxon>
        <taxon>Pseudomonadota</taxon>
        <taxon>Gammaproteobacteria</taxon>
        <taxon>Nevskiales</taxon>
        <taxon>Nevskiaceae</taxon>
        <taxon>Solimonas</taxon>
    </lineage>
</organism>
<dbReference type="Proteomes" id="UP000472676">
    <property type="component" value="Unassembled WGS sequence"/>
</dbReference>
<dbReference type="EMBL" id="JAAMOW010000004">
    <property type="protein sequence ID" value="NGY05027.1"/>
    <property type="molecule type" value="Genomic_DNA"/>
</dbReference>
<gene>
    <name evidence="2" type="ORF">G7Y85_09635</name>
</gene>
<feature type="domain" description="YgjP-like metallopeptidase" evidence="1">
    <location>
        <begin position="26"/>
        <end position="238"/>
    </location>
</feature>
<protein>
    <submittedName>
        <fullName evidence="2">M48 family metallopeptidase</fullName>
    </submittedName>
</protein>
<dbReference type="PANTHER" id="PTHR30399">
    <property type="entry name" value="UNCHARACTERIZED PROTEIN YGJP"/>
    <property type="match status" value="1"/>
</dbReference>
<dbReference type="RefSeq" id="WP_166255544.1">
    <property type="nucleotide sequence ID" value="NZ_JAAMOW010000004.1"/>
</dbReference>
<dbReference type="Pfam" id="PF01863">
    <property type="entry name" value="YgjP-like"/>
    <property type="match status" value="1"/>
</dbReference>
<name>A0A6M2BSQ7_9GAMM</name>
<dbReference type="InterPro" id="IPR053136">
    <property type="entry name" value="UTP_pyrophosphatase-like"/>
</dbReference>
<dbReference type="Gene3D" id="3.30.2010.10">
    <property type="entry name" value="Metalloproteases ('zincins'), catalytic domain"/>
    <property type="match status" value="1"/>
</dbReference>
<proteinExistence type="predicted"/>
<dbReference type="CDD" id="cd07344">
    <property type="entry name" value="M48_yhfN_like"/>
    <property type="match status" value="1"/>
</dbReference>
<evidence type="ECO:0000313" key="2">
    <source>
        <dbReference type="EMBL" id="NGY05027.1"/>
    </source>
</evidence>
<accession>A0A6M2BSQ7</accession>
<keyword evidence="3" id="KW-1185">Reference proteome</keyword>
<evidence type="ECO:0000313" key="3">
    <source>
        <dbReference type="Proteomes" id="UP000472676"/>
    </source>
</evidence>
<dbReference type="PANTHER" id="PTHR30399:SF1">
    <property type="entry name" value="UTP PYROPHOSPHATASE"/>
    <property type="match status" value="1"/>
</dbReference>
<dbReference type="InterPro" id="IPR002725">
    <property type="entry name" value="YgjP-like_metallopeptidase"/>
</dbReference>